<dbReference type="PROSITE" id="PS51257">
    <property type="entry name" value="PROKAR_LIPOPROTEIN"/>
    <property type="match status" value="1"/>
</dbReference>
<feature type="transmembrane region" description="Helical" evidence="1">
    <location>
        <begin position="15"/>
        <end position="35"/>
    </location>
</feature>
<organism evidence="2 3">
    <name type="scientific">Campylobacter showae CSUNSWCD</name>
    <dbReference type="NCBI Taxonomy" id="1244083"/>
    <lineage>
        <taxon>Bacteria</taxon>
        <taxon>Pseudomonadati</taxon>
        <taxon>Campylobacterota</taxon>
        <taxon>Epsilonproteobacteria</taxon>
        <taxon>Campylobacterales</taxon>
        <taxon>Campylobacteraceae</taxon>
        <taxon>Campylobacter</taxon>
    </lineage>
</organism>
<evidence type="ECO:0000256" key="1">
    <source>
        <dbReference type="SAM" id="Phobius"/>
    </source>
</evidence>
<keyword evidence="1" id="KW-1133">Transmembrane helix</keyword>
<keyword evidence="1" id="KW-0812">Transmembrane</keyword>
<dbReference type="Proteomes" id="UP000011939">
    <property type="component" value="Unassembled WGS sequence"/>
</dbReference>
<dbReference type="RefSeq" id="WP_009492781.1">
    <property type="nucleotide sequence ID" value="NZ_AMZQ01000001.1"/>
</dbReference>
<reference evidence="2 3" key="1">
    <citation type="journal article" date="2013" name="Genome Announc.">
        <title>Genome Sequence of Campylobacter showae UNSWCD, Isolated from a Patient with Crohn's Disease.</title>
        <authorList>
            <person name="Tay A.P."/>
            <person name="Kaakoush N.O."/>
            <person name="Deshpande N.P."/>
            <person name="Chen Z."/>
            <person name="Mitchell H."/>
            <person name="Wilkins M.R."/>
        </authorList>
    </citation>
    <scope>NUCLEOTIDE SEQUENCE [LARGE SCALE GENOMIC DNA]</scope>
    <source>
        <strain evidence="2 3">CSUNSWCD</strain>
    </source>
</reference>
<protein>
    <submittedName>
        <fullName evidence="2">Membrane protein</fullName>
    </submittedName>
</protein>
<evidence type="ECO:0000313" key="3">
    <source>
        <dbReference type="Proteomes" id="UP000011939"/>
    </source>
</evidence>
<keyword evidence="1" id="KW-0472">Membrane</keyword>
<dbReference type="AlphaFoldDB" id="M5IM25"/>
<sequence>MSKDRSLQNIDITKLLIYVLVFIVACLVMIFAFLVPSIKEYKQVKYESRMQIAASAQTQRLYDAKSKALNEIKQNDKVALDALENKFDVENFTQFASKYFMNVNLSEPKEAVKNGEISIYGLTVTGSMKTPTKFYEFIDALQSYENIVKIDFPIKMRKDAEKIDATFGVKIYSLR</sequence>
<dbReference type="PATRIC" id="fig|1244083.3.peg.275"/>
<dbReference type="STRING" id="1244083.CSUNSWCD_270"/>
<gene>
    <name evidence="2" type="ORF">CSUNSWCD_270</name>
</gene>
<name>M5IM25_9BACT</name>
<comment type="caution">
    <text evidence="2">The sequence shown here is derived from an EMBL/GenBank/DDBJ whole genome shotgun (WGS) entry which is preliminary data.</text>
</comment>
<dbReference type="eggNOG" id="ENOG50318ZM">
    <property type="taxonomic scope" value="Bacteria"/>
</dbReference>
<proteinExistence type="predicted"/>
<evidence type="ECO:0000313" key="2">
    <source>
        <dbReference type="EMBL" id="EKU12330.1"/>
    </source>
</evidence>
<dbReference type="EMBL" id="AMZQ01000001">
    <property type="protein sequence ID" value="EKU12330.1"/>
    <property type="molecule type" value="Genomic_DNA"/>
</dbReference>
<accession>M5IM25</accession>